<protein>
    <submittedName>
        <fullName evidence="4">Myosin_tail_1 domain-containing protein</fullName>
    </submittedName>
</protein>
<dbReference type="Proteomes" id="UP000095283">
    <property type="component" value="Unplaced"/>
</dbReference>
<name>A0A1I7XTF5_HETBA</name>
<evidence type="ECO:0000313" key="3">
    <source>
        <dbReference type="Proteomes" id="UP000095283"/>
    </source>
</evidence>
<keyword evidence="1" id="KW-0175">Coiled coil</keyword>
<proteinExistence type="predicted"/>
<accession>A0A1I7XTF5</accession>
<reference evidence="4" key="1">
    <citation type="submission" date="2016-11" db="UniProtKB">
        <authorList>
            <consortium name="WormBaseParasite"/>
        </authorList>
    </citation>
    <scope>IDENTIFICATION</scope>
</reference>
<feature type="region of interest" description="Disordered" evidence="2">
    <location>
        <begin position="256"/>
        <end position="283"/>
    </location>
</feature>
<dbReference type="WBParaSite" id="Hba_20772">
    <property type="protein sequence ID" value="Hba_20772"/>
    <property type="gene ID" value="Hba_20772"/>
</dbReference>
<organism evidence="3 4">
    <name type="scientific">Heterorhabditis bacteriophora</name>
    <name type="common">Entomopathogenic nematode worm</name>
    <dbReference type="NCBI Taxonomy" id="37862"/>
    <lineage>
        <taxon>Eukaryota</taxon>
        <taxon>Metazoa</taxon>
        <taxon>Ecdysozoa</taxon>
        <taxon>Nematoda</taxon>
        <taxon>Chromadorea</taxon>
        <taxon>Rhabditida</taxon>
        <taxon>Rhabditina</taxon>
        <taxon>Rhabditomorpha</taxon>
        <taxon>Strongyloidea</taxon>
        <taxon>Heterorhabditidae</taxon>
        <taxon>Heterorhabditis</taxon>
    </lineage>
</organism>
<evidence type="ECO:0000313" key="4">
    <source>
        <dbReference type="WBParaSite" id="Hba_20772"/>
    </source>
</evidence>
<evidence type="ECO:0000256" key="2">
    <source>
        <dbReference type="SAM" id="MobiDB-lite"/>
    </source>
</evidence>
<feature type="compositionally biased region" description="Polar residues" evidence="2">
    <location>
        <begin position="258"/>
        <end position="275"/>
    </location>
</feature>
<feature type="coiled-coil region" evidence="1">
    <location>
        <begin position="146"/>
        <end position="208"/>
    </location>
</feature>
<sequence>MIAEVHNELEGQVALREMLVKERIAKLEKEFGSRLAEKEIVKNKEIARLKDEFMTKSSELDLKLTELTIRDKAQMAMVKKLNEVKTQSELELKTWKEHACDLNSKLDSLKQKLKDCRDLCGKNFEKKVAEMRETFSLQEYRMKMDINDHKAENAQLREEKEKAQQVISNLESEKELLEKTICDVEVRETESKEEMVRLKRELDVLRKSKEDDDRAMIDMAGHHNTRQKLSYLDKLRKENYDLNLKVKALEAQVYKLTKPTSGPTGPLTRNRSNRGGKTLLAEP</sequence>
<keyword evidence="3" id="KW-1185">Reference proteome</keyword>
<evidence type="ECO:0000256" key="1">
    <source>
        <dbReference type="SAM" id="Coils"/>
    </source>
</evidence>
<dbReference type="AlphaFoldDB" id="A0A1I7XTF5"/>